<dbReference type="EC" id="3.2.1.14" evidence="4"/>
<dbReference type="InterPro" id="IPR001579">
    <property type="entry name" value="Glyco_hydro_18_chit_AS"/>
</dbReference>
<dbReference type="InterPro" id="IPR036861">
    <property type="entry name" value="Endochitinase-like_sf"/>
</dbReference>
<feature type="disulfide bond" evidence="13">
    <location>
        <begin position="440"/>
        <end position="452"/>
    </location>
</feature>
<dbReference type="OrthoDB" id="73875at2759"/>
<feature type="disulfide bond" evidence="13">
    <location>
        <begin position="445"/>
        <end position="459"/>
    </location>
</feature>
<dbReference type="CDD" id="cd02878">
    <property type="entry name" value="GH18_zymocin_alpha"/>
    <property type="match status" value="1"/>
</dbReference>
<evidence type="ECO:0000256" key="12">
    <source>
        <dbReference type="ARBA" id="ARBA00023326"/>
    </source>
</evidence>
<dbReference type="PANTHER" id="PTHR47700">
    <property type="entry name" value="V CHITINASE, PUTATIVE (AFU_ORTHOLOGUE AFUA_6G13720)-RELATED"/>
    <property type="match status" value="1"/>
</dbReference>
<evidence type="ECO:0000256" key="1">
    <source>
        <dbReference type="ARBA" id="ARBA00000822"/>
    </source>
</evidence>
<dbReference type="SUPFAM" id="SSF51445">
    <property type="entry name" value="(Trans)glycosidases"/>
    <property type="match status" value="1"/>
</dbReference>
<feature type="compositionally biased region" description="Basic and acidic residues" evidence="15">
    <location>
        <begin position="1224"/>
        <end position="1235"/>
    </location>
</feature>
<dbReference type="InterPro" id="IPR053214">
    <property type="entry name" value="LysM12-like"/>
</dbReference>
<evidence type="ECO:0000256" key="3">
    <source>
        <dbReference type="ARBA" id="ARBA00008682"/>
    </source>
</evidence>
<evidence type="ECO:0000256" key="11">
    <source>
        <dbReference type="ARBA" id="ARBA00023295"/>
    </source>
</evidence>
<proteinExistence type="inferred from homology"/>
<comment type="caution">
    <text evidence="13">Lacks conserved residue(s) required for the propagation of feature annotation.</text>
</comment>
<comment type="catalytic activity">
    <reaction evidence="1">
        <text>Random endo-hydrolysis of N-acetyl-beta-D-glucosaminide (1-&gt;4)-beta-linkages in chitin and chitodextrins.</text>
        <dbReference type="EC" id="3.2.1.14"/>
    </reaction>
</comment>
<evidence type="ECO:0000256" key="7">
    <source>
        <dbReference type="ARBA" id="ARBA00022801"/>
    </source>
</evidence>
<evidence type="ECO:0000256" key="6">
    <source>
        <dbReference type="ARBA" id="ARBA00022669"/>
    </source>
</evidence>
<dbReference type="GO" id="GO:0005576">
    <property type="term" value="C:extracellular region"/>
    <property type="evidence" value="ECO:0007669"/>
    <property type="project" value="UniProtKB-SubCell"/>
</dbReference>
<accession>A0A9P8VCP2</accession>
<keyword evidence="7 14" id="KW-0378">Hydrolase</keyword>
<dbReference type="PROSITE" id="PS50941">
    <property type="entry name" value="CHIT_BIND_I_2"/>
    <property type="match status" value="1"/>
</dbReference>
<evidence type="ECO:0000256" key="14">
    <source>
        <dbReference type="RuleBase" id="RU000489"/>
    </source>
</evidence>
<keyword evidence="8" id="KW-0146">Chitin degradation</keyword>
<dbReference type="PROSITE" id="PS01095">
    <property type="entry name" value="GH18_1"/>
    <property type="match status" value="1"/>
</dbReference>
<evidence type="ECO:0000313" key="19">
    <source>
        <dbReference type="EMBL" id="KAH6688599.1"/>
    </source>
</evidence>
<evidence type="ECO:0000313" key="20">
    <source>
        <dbReference type="Proteomes" id="UP000770015"/>
    </source>
</evidence>
<keyword evidence="20" id="KW-1185">Reference proteome</keyword>
<dbReference type="InterPro" id="IPR029070">
    <property type="entry name" value="Chitinase_insertion_sf"/>
</dbReference>
<dbReference type="GO" id="GO:0006032">
    <property type="term" value="P:chitin catabolic process"/>
    <property type="evidence" value="ECO:0007669"/>
    <property type="project" value="UniProtKB-KW"/>
</dbReference>
<dbReference type="GO" id="GO:0000272">
    <property type="term" value="P:polysaccharide catabolic process"/>
    <property type="evidence" value="ECO:0007669"/>
    <property type="project" value="UniProtKB-KW"/>
</dbReference>
<dbReference type="Gene3D" id="3.10.50.10">
    <property type="match status" value="1"/>
</dbReference>
<dbReference type="Pfam" id="PF01476">
    <property type="entry name" value="LysM"/>
    <property type="match status" value="2"/>
</dbReference>
<dbReference type="InterPro" id="IPR036779">
    <property type="entry name" value="LysM_dom_sf"/>
</dbReference>
<feature type="domain" description="GH18" evidence="18">
    <location>
        <begin position="495"/>
        <end position="852"/>
    </location>
</feature>
<evidence type="ECO:0000256" key="10">
    <source>
        <dbReference type="ARBA" id="ARBA00023277"/>
    </source>
</evidence>
<dbReference type="Pfam" id="PF00187">
    <property type="entry name" value="Chitin_bind_1"/>
    <property type="match status" value="1"/>
</dbReference>
<gene>
    <name evidence="19" type="ORF">F5X68DRAFT_168527</name>
</gene>
<evidence type="ECO:0000256" key="9">
    <source>
        <dbReference type="ARBA" id="ARBA00023026"/>
    </source>
</evidence>
<keyword evidence="6 13" id="KW-0147">Chitin-binding</keyword>
<dbReference type="Proteomes" id="UP000770015">
    <property type="component" value="Unassembled WGS sequence"/>
</dbReference>
<evidence type="ECO:0000256" key="13">
    <source>
        <dbReference type="PROSITE-ProRule" id="PRU00261"/>
    </source>
</evidence>
<evidence type="ECO:0000256" key="5">
    <source>
        <dbReference type="ARBA" id="ARBA00022525"/>
    </source>
</evidence>
<keyword evidence="5" id="KW-0964">Secreted</keyword>
<dbReference type="Pfam" id="PF00704">
    <property type="entry name" value="Glyco_hydro_18"/>
    <property type="match status" value="1"/>
</dbReference>
<evidence type="ECO:0000259" key="17">
    <source>
        <dbReference type="PROSITE" id="PS51782"/>
    </source>
</evidence>
<keyword evidence="10" id="KW-0119">Carbohydrate metabolism</keyword>
<dbReference type="Gene3D" id="3.30.60.10">
    <property type="entry name" value="Endochitinase-like"/>
    <property type="match status" value="1"/>
</dbReference>
<evidence type="ECO:0000259" key="18">
    <source>
        <dbReference type="PROSITE" id="PS51910"/>
    </source>
</evidence>
<dbReference type="Gene3D" id="3.10.350.10">
    <property type="entry name" value="LysM domain"/>
    <property type="match status" value="2"/>
</dbReference>
<dbReference type="InterPro" id="IPR001002">
    <property type="entry name" value="Chitin-bd_1"/>
</dbReference>
<evidence type="ECO:0000256" key="15">
    <source>
        <dbReference type="SAM" id="MobiDB-lite"/>
    </source>
</evidence>
<dbReference type="CDD" id="cd00118">
    <property type="entry name" value="LysM"/>
    <property type="match status" value="1"/>
</dbReference>
<keyword evidence="11 14" id="KW-0326">Glycosidase</keyword>
<dbReference type="PROSITE" id="PS51782">
    <property type="entry name" value="LYSM"/>
    <property type="match status" value="2"/>
</dbReference>
<dbReference type="SUPFAM" id="SSF54556">
    <property type="entry name" value="Chitinase insertion domain"/>
    <property type="match status" value="1"/>
</dbReference>
<reference evidence="19" key="1">
    <citation type="journal article" date="2021" name="Nat. Commun.">
        <title>Genetic determinants of endophytism in the Arabidopsis root mycobiome.</title>
        <authorList>
            <person name="Mesny F."/>
            <person name="Miyauchi S."/>
            <person name="Thiergart T."/>
            <person name="Pickel B."/>
            <person name="Atanasova L."/>
            <person name="Karlsson M."/>
            <person name="Huettel B."/>
            <person name="Barry K.W."/>
            <person name="Haridas S."/>
            <person name="Chen C."/>
            <person name="Bauer D."/>
            <person name="Andreopoulos W."/>
            <person name="Pangilinan J."/>
            <person name="LaButti K."/>
            <person name="Riley R."/>
            <person name="Lipzen A."/>
            <person name="Clum A."/>
            <person name="Drula E."/>
            <person name="Henrissat B."/>
            <person name="Kohler A."/>
            <person name="Grigoriev I.V."/>
            <person name="Martin F.M."/>
            <person name="Hacquard S."/>
        </authorList>
    </citation>
    <scope>NUCLEOTIDE SEQUENCE</scope>
    <source>
        <strain evidence="19">MPI-SDFR-AT-0117</strain>
    </source>
</reference>
<comment type="caution">
    <text evidence="19">The sequence shown here is derived from an EMBL/GenBank/DDBJ whole genome shotgun (WGS) entry which is preliminary data.</text>
</comment>
<keyword evidence="13" id="KW-1015">Disulfide bond</keyword>
<feature type="domain" description="LysM" evidence="17">
    <location>
        <begin position="290"/>
        <end position="335"/>
    </location>
</feature>
<feature type="disulfide bond" evidence="13">
    <location>
        <begin position="478"/>
        <end position="482"/>
    </location>
</feature>
<dbReference type="InterPro" id="IPR011583">
    <property type="entry name" value="Chitinase_II/V-like_cat"/>
</dbReference>
<keyword evidence="12" id="KW-0624">Polysaccharide degradation</keyword>
<protein>
    <recommendedName>
        <fullName evidence="4">chitinase</fullName>
        <ecNumber evidence="4">3.2.1.14</ecNumber>
    </recommendedName>
</protein>
<dbReference type="GO" id="GO:0008843">
    <property type="term" value="F:endochitinase activity"/>
    <property type="evidence" value="ECO:0007669"/>
    <property type="project" value="UniProtKB-EC"/>
</dbReference>
<name>A0A9P8VCP2_9PEZI</name>
<evidence type="ECO:0000256" key="4">
    <source>
        <dbReference type="ARBA" id="ARBA00012729"/>
    </source>
</evidence>
<organism evidence="19 20">
    <name type="scientific">Plectosphaerella plurivora</name>
    <dbReference type="NCBI Taxonomy" id="936078"/>
    <lineage>
        <taxon>Eukaryota</taxon>
        <taxon>Fungi</taxon>
        <taxon>Dikarya</taxon>
        <taxon>Ascomycota</taxon>
        <taxon>Pezizomycotina</taxon>
        <taxon>Sordariomycetes</taxon>
        <taxon>Hypocreomycetidae</taxon>
        <taxon>Glomerellales</taxon>
        <taxon>Plectosphaerellaceae</taxon>
        <taxon>Plectosphaerella</taxon>
    </lineage>
</organism>
<dbReference type="PANTHER" id="PTHR47700:SF2">
    <property type="entry name" value="CHITINASE"/>
    <property type="match status" value="1"/>
</dbReference>
<dbReference type="SUPFAM" id="SSF54106">
    <property type="entry name" value="LysM domain"/>
    <property type="match status" value="2"/>
</dbReference>
<sequence>MWLAALAYATDTSPQSFFDSAGLPTCPASCIESGYDVGNWTRFHTPALALACTSKPKLLDFLIRQPLQSLDTPSVVRACSTFRGSGVFGELDKALTKLDVPNNGLSAMPVSLQLHYTLSGRDGVIGQKVTAVKEIQASLLHDQDAADVSTDATGSRAVISHYGNTVAGVFVGGAFSHEGLAALPIQQLLGHVRDRGMVRADTLAVQLCSDNRTADYTFGVIIDNTPGEALYRVQKAVRAWSDAKCAGGGTDNSGLDLLTFTNNKAFGPSTETTTTSSGTLARLVTRANCRTRQVISGDTCGSLATKCGISGTDINKFNTAQNFCSTLKVGQHICCSSGTLPDVRPKPQADGTCASYEVRSGDWCDKIASSNGLTVADVESFNKKTWGWSGCGLLYVGIRMCLSKGTPPFPAPIENAVCGPQKPYKTKPAPVADLATLNPCPLNACCNIWGQCGTTADFCTKSTSLGPPGTSEPGKSGCISNCGTGVTNIVKPRSFMKVGYFEGWNMERPCLHMDVSQIPASYTHIHFAFGDVLADFSVSVSRVKAQFDKFVRMRGAKRIIAFGGWTASTSPTTYNIYREGVKDANRERLATNLAKFVIDNGLDGLDIDWEYPGAPDIPGIPAGDPIDGPNYVKLLQLLRNKLPADKTLSIAAPASYWYLKQFPVGDIAKIVDYIIYMTYDLHGQWDYGNQWANPGCPSGNCLRSHVNFTESYNALAMVTKAGASTDKVIVGVTSYGRSFRMANPSCTGPMCRFTGPASGARPGRCTGTPGYLADAEIREILRVDPTARTFLDYNTMSNVLTYGSDWVAYMDGPNKAYRESFWRDFGFGGTTDWAIDLDAPLEPSTAPPSSPPPTTLPGIRFEEMTCSHELANDGNAAPQDRWKTLKAGNAWDWVFNQFDHDSESKAGKFGVYASNKFGGAENFNCHTLQVSTCTGGPPCDRHKNAGGYLILRSFAATLVAIYNAINDANGHVTNYMGAFATVFAPPKEEDKTLEFVFSFISLGIGLAAGPVFSKVFAASDFFKNHEKSAETLEGTVMGVVDFGIGQAKSALENNDSGLKLDAGSDLSTQLGHIVKSWKHLVTVMQASLFSGDKDTRGTLHSLINEGKFLSLELPDKQKLEARMAKIFYAGLIPFAWSLREHSPVLVWTGLPCDTVGSGDYTFVLPEDNDNSQVCIDGDQYFLLSVPWSTSARRCMGSTRPDAAGICEWNSFHLLPGIESMGTSWKEDDGDKKDQTGPDWGKWGGITRNDIAKSIIARHHQNGNRNLDKFPDGADGGIWDVVKDEALKDDEFAILPGLVNIPMCNADEAMNNWVKRGLQKGNLWLGFPCNRP</sequence>
<evidence type="ECO:0000259" key="16">
    <source>
        <dbReference type="PROSITE" id="PS50941"/>
    </source>
</evidence>
<feature type="domain" description="LysM" evidence="17">
    <location>
        <begin position="354"/>
        <end position="402"/>
    </location>
</feature>
<dbReference type="GO" id="GO:0008061">
    <property type="term" value="F:chitin binding"/>
    <property type="evidence" value="ECO:0007669"/>
    <property type="project" value="UniProtKB-UniRule"/>
</dbReference>
<dbReference type="CDD" id="cd00035">
    <property type="entry name" value="ChtBD1"/>
    <property type="match status" value="1"/>
</dbReference>
<dbReference type="SUPFAM" id="SSF57016">
    <property type="entry name" value="Plant lectins/antimicrobial peptides"/>
    <property type="match status" value="1"/>
</dbReference>
<dbReference type="SMART" id="SM00636">
    <property type="entry name" value="Glyco_18"/>
    <property type="match status" value="1"/>
</dbReference>
<evidence type="ECO:0000256" key="2">
    <source>
        <dbReference type="ARBA" id="ARBA00004613"/>
    </source>
</evidence>
<keyword evidence="9" id="KW-0843">Virulence</keyword>
<dbReference type="InterPro" id="IPR001223">
    <property type="entry name" value="Glyco_hydro18_cat"/>
</dbReference>
<dbReference type="EMBL" id="JAGSXJ010000009">
    <property type="protein sequence ID" value="KAH6688599.1"/>
    <property type="molecule type" value="Genomic_DNA"/>
</dbReference>
<dbReference type="SMART" id="SM00257">
    <property type="entry name" value="LysM"/>
    <property type="match status" value="2"/>
</dbReference>
<dbReference type="InterPro" id="IPR017853">
    <property type="entry name" value="GH"/>
</dbReference>
<dbReference type="Gene3D" id="3.20.20.80">
    <property type="entry name" value="Glycosidases"/>
    <property type="match status" value="1"/>
</dbReference>
<feature type="domain" description="Chitin-binding type-1" evidence="16">
    <location>
        <begin position="415"/>
        <end position="484"/>
    </location>
</feature>
<evidence type="ECO:0000256" key="8">
    <source>
        <dbReference type="ARBA" id="ARBA00023024"/>
    </source>
</evidence>
<dbReference type="InterPro" id="IPR018392">
    <property type="entry name" value="LysM"/>
</dbReference>
<feature type="region of interest" description="Disordered" evidence="15">
    <location>
        <begin position="1222"/>
        <end position="1242"/>
    </location>
</feature>
<dbReference type="PROSITE" id="PS51910">
    <property type="entry name" value="GH18_2"/>
    <property type="match status" value="1"/>
</dbReference>
<comment type="similarity">
    <text evidence="3">Belongs to the glycosyl hydrolase 18 family. Chitinase class V subfamily.</text>
</comment>
<comment type="subcellular location">
    <subcellularLocation>
        <location evidence="2">Secreted</location>
    </subcellularLocation>
</comment>